<dbReference type="WBParaSite" id="MhA1_Contig144.frz3.gene15">
    <property type="protein sequence ID" value="MhA1_Contig144.frz3.gene15"/>
    <property type="gene ID" value="MhA1_Contig144.frz3.gene15"/>
</dbReference>
<feature type="region of interest" description="Disordered" evidence="1">
    <location>
        <begin position="70"/>
        <end position="111"/>
    </location>
</feature>
<protein>
    <submittedName>
        <fullName evidence="3">Uncharacterized protein</fullName>
    </submittedName>
</protein>
<reference evidence="3" key="1">
    <citation type="submission" date="2016-11" db="UniProtKB">
        <authorList>
            <consortium name="WormBaseParasite"/>
        </authorList>
    </citation>
    <scope>IDENTIFICATION</scope>
</reference>
<dbReference type="AlphaFoldDB" id="A0A1I8B5Q1"/>
<name>A0A1I8B5Q1_MELHA</name>
<dbReference type="Proteomes" id="UP000095281">
    <property type="component" value="Unplaced"/>
</dbReference>
<proteinExistence type="predicted"/>
<accession>A0A1I8B5Q1</accession>
<evidence type="ECO:0000313" key="3">
    <source>
        <dbReference type="WBParaSite" id="MhA1_Contig144.frz3.gene15"/>
    </source>
</evidence>
<organism evidence="2 3">
    <name type="scientific">Meloidogyne hapla</name>
    <name type="common">Root-knot nematode worm</name>
    <dbReference type="NCBI Taxonomy" id="6305"/>
    <lineage>
        <taxon>Eukaryota</taxon>
        <taxon>Metazoa</taxon>
        <taxon>Ecdysozoa</taxon>
        <taxon>Nematoda</taxon>
        <taxon>Chromadorea</taxon>
        <taxon>Rhabditida</taxon>
        <taxon>Tylenchina</taxon>
        <taxon>Tylenchomorpha</taxon>
        <taxon>Tylenchoidea</taxon>
        <taxon>Meloidogynidae</taxon>
        <taxon>Meloidogyninae</taxon>
        <taxon>Meloidogyne</taxon>
    </lineage>
</organism>
<evidence type="ECO:0000313" key="2">
    <source>
        <dbReference type="Proteomes" id="UP000095281"/>
    </source>
</evidence>
<feature type="compositionally biased region" description="Polar residues" evidence="1">
    <location>
        <begin position="71"/>
        <end position="85"/>
    </location>
</feature>
<keyword evidence="2" id="KW-1185">Reference proteome</keyword>
<feature type="compositionally biased region" description="Polar residues" evidence="1">
    <location>
        <begin position="92"/>
        <end position="108"/>
    </location>
</feature>
<sequence length="290" mass="32061">MKKISVIFEPSIKAKKEELAEVKKEFLAKQQEFIEQNLFMQPERLAQYNLVQQEFIEKMANIQKSIDLHEQQANSQTNEASSDPSSVEPLSEKNTNSPSNRSLGSSPTPFCEEMDVNFETIGPSLPKEKHDELNEFSAAQVAYGNSQNLPVCDFSKNFPSQQQMVQLPNQMSICSGKNFPPPRQNVTGFGTASTRPPPAPNSGLSVPSAVPQSNLSSTTFAGSSSQYFNYGGNCVSAPNYVLWPPLYSLYNPCEMVQQLAPQQNYPLTSQTANTFCGADQLEVLLFTVIP</sequence>
<evidence type="ECO:0000256" key="1">
    <source>
        <dbReference type="SAM" id="MobiDB-lite"/>
    </source>
</evidence>